<protein>
    <submittedName>
        <fullName evidence="2">Uncharacterized protein</fullName>
    </submittedName>
</protein>
<dbReference type="Proteomes" id="UP000013827">
    <property type="component" value="Unassembled WGS sequence"/>
</dbReference>
<evidence type="ECO:0000256" key="1">
    <source>
        <dbReference type="SAM" id="MobiDB-lite"/>
    </source>
</evidence>
<reference evidence="3" key="1">
    <citation type="journal article" date="2013" name="Nature">
        <title>Pan genome of the phytoplankton Emiliania underpins its global distribution.</title>
        <authorList>
            <person name="Read B.A."/>
            <person name="Kegel J."/>
            <person name="Klute M.J."/>
            <person name="Kuo A."/>
            <person name="Lefebvre S.C."/>
            <person name="Maumus F."/>
            <person name="Mayer C."/>
            <person name="Miller J."/>
            <person name="Monier A."/>
            <person name="Salamov A."/>
            <person name="Young J."/>
            <person name="Aguilar M."/>
            <person name="Claverie J.M."/>
            <person name="Frickenhaus S."/>
            <person name="Gonzalez K."/>
            <person name="Herman E.K."/>
            <person name="Lin Y.C."/>
            <person name="Napier J."/>
            <person name="Ogata H."/>
            <person name="Sarno A.F."/>
            <person name="Shmutz J."/>
            <person name="Schroeder D."/>
            <person name="de Vargas C."/>
            <person name="Verret F."/>
            <person name="von Dassow P."/>
            <person name="Valentin K."/>
            <person name="Van de Peer Y."/>
            <person name="Wheeler G."/>
            <person name="Dacks J.B."/>
            <person name="Delwiche C.F."/>
            <person name="Dyhrman S.T."/>
            <person name="Glockner G."/>
            <person name="John U."/>
            <person name="Richards T."/>
            <person name="Worden A.Z."/>
            <person name="Zhang X."/>
            <person name="Grigoriev I.V."/>
            <person name="Allen A.E."/>
            <person name="Bidle K."/>
            <person name="Borodovsky M."/>
            <person name="Bowler C."/>
            <person name="Brownlee C."/>
            <person name="Cock J.M."/>
            <person name="Elias M."/>
            <person name="Gladyshev V.N."/>
            <person name="Groth M."/>
            <person name="Guda C."/>
            <person name="Hadaegh A."/>
            <person name="Iglesias-Rodriguez M.D."/>
            <person name="Jenkins J."/>
            <person name="Jones B.M."/>
            <person name="Lawson T."/>
            <person name="Leese F."/>
            <person name="Lindquist E."/>
            <person name="Lobanov A."/>
            <person name="Lomsadze A."/>
            <person name="Malik S.B."/>
            <person name="Marsh M.E."/>
            <person name="Mackinder L."/>
            <person name="Mock T."/>
            <person name="Mueller-Roeber B."/>
            <person name="Pagarete A."/>
            <person name="Parker M."/>
            <person name="Probert I."/>
            <person name="Quesneville H."/>
            <person name="Raines C."/>
            <person name="Rensing S.A."/>
            <person name="Riano-Pachon D.M."/>
            <person name="Richier S."/>
            <person name="Rokitta S."/>
            <person name="Shiraiwa Y."/>
            <person name="Soanes D.M."/>
            <person name="van der Giezen M."/>
            <person name="Wahlund T.M."/>
            <person name="Williams B."/>
            <person name="Wilson W."/>
            <person name="Wolfe G."/>
            <person name="Wurch L.L."/>
        </authorList>
    </citation>
    <scope>NUCLEOTIDE SEQUENCE</scope>
</reference>
<organism evidence="2 3">
    <name type="scientific">Emiliania huxleyi (strain CCMP1516)</name>
    <dbReference type="NCBI Taxonomy" id="280463"/>
    <lineage>
        <taxon>Eukaryota</taxon>
        <taxon>Haptista</taxon>
        <taxon>Haptophyta</taxon>
        <taxon>Prymnesiophyceae</taxon>
        <taxon>Isochrysidales</taxon>
        <taxon>Noelaerhabdaceae</taxon>
        <taxon>Emiliania</taxon>
    </lineage>
</organism>
<keyword evidence="3" id="KW-1185">Reference proteome</keyword>
<evidence type="ECO:0000313" key="3">
    <source>
        <dbReference type="Proteomes" id="UP000013827"/>
    </source>
</evidence>
<sequence>MNLKTRSDECEAHPSTAKIELASLAAPAAKPTPACSSGAPQADCTSATSSSASTAGGDLLMRAPSRRVENGSPSVRKNGGRPKGSKDKVKRKPGGGRPKGSKDKKQRMRRITDTNDGESLPVPVLLVIGP</sequence>
<dbReference type="AlphaFoldDB" id="A0A0D3KKD6"/>
<dbReference type="KEGG" id="ehx:EMIHUDRAFT_252417"/>
<dbReference type="HOGENOM" id="CLU_2019552_0_0_1"/>
<proteinExistence type="predicted"/>
<dbReference type="EnsemblProtists" id="EOD36221">
    <property type="protein sequence ID" value="EOD36221"/>
    <property type="gene ID" value="EMIHUDRAFT_252417"/>
</dbReference>
<dbReference type="RefSeq" id="XP_005788650.1">
    <property type="nucleotide sequence ID" value="XM_005788593.1"/>
</dbReference>
<name>A0A0D3KKD6_EMIH1</name>
<reference evidence="2" key="2">
    <citation type="submission" date="2024-10" db="UniProtKB">
        <authorList>
            <consortium name="EnsemblProtists"/>
        </authorList>
    </citation>
    <scope>IDENTIFICATION</scope>
</reference>
<dbReference type="GeneID" id="17281493"/>
<evidence type="ECO:0000313" key="2">
    <source>
        <dbReference type="EnsemblProtists" id="EOD36221"/>
    </source>
</evidence>
<feature type="compositionally biased region" description="Low complexity" evidence="1">
    <location>
        <begin position="45"/>
        <end position="55"/>
    </location>
</feature>
<feature type="region of interest" description="Disordered" evidence="1">
    <location>
        <begin position="23"/>
        <end position="130"/>
    </location>
</feature>
<dbReference type="PaxDb" id="2903-EOD36221"/>
<accession>A0A0D3KKD6</accession>